<evidence type="ECO:0000256" key="2">
    <source>
        <dbReference type="ARBA" id="ARBA00022679"/>
    </source>
</evidence>
<dbReference type="SMART" id="SM01266">
    <property type="entry name" value="Mac"/>
    <property type="match status" value="1"/>
</dbReference>
<dbReference type="FunFam" id="2.160.10.10:FF:000008">
    <property type="entry name" value="Maltose O-acetyltransferase"/>
    <property type="match status" value="1"/>
</dbReference>
<evidence type="ECO:0000256" key="1">
    <source>
        <dbReference type="ARBA" id="ARBA00007274"/>
    </source>
</evidence>
<sequence length="184" mass="20397">MTEKEKMIRGDLYLPSDNELIEDRKKARELTYEFNQLPIKEKDKRKKVLQILLGGYKENFEINPLFNVDYGYNIFIGENFYSNYNCTMLDVSTIHIGDNCMFGPNVGLYTATHPIDPGERNSGLEFAKPIVIGDNVWIGGSVVVNPGVTIGDNVVIASGAVVIKDVPSNKVVGGNPAKIIKSID</sequence>
<evidence type="ECO:0000256" key="5">
    <source>
        <dbReference type="RuleBase" id="RU367021"/>
    </source>
</evidence>
<dbReference type="InterPro" id="IPR039369">
    <property type="entry name" value="LacA-like"/>
</dbReference>
<dbReference type="PANTHER" id="PTHR43017:SF1">
    <property type="entry name" value="ACETYLTRANSFERASE YJL218W-RELATED"/>
    <property type="match status" value="1"/>
</dbReference>
<evidence type="ECO:0000256" key="4">
    <source>
        <dbReference type="ARBA" id="ARBA00023315"/>
    </source>
</evidence>
<dbReference type="InterPro" id="IPR011004">
    <property type="entry name" value="Trimer_LpxA-like_sf"/>
</dbReference>
<dbReference type="RefSeq" id="WP_064205315.1">
    <property type="nucleotide sequence ID" value="NZ_CABIVY010000016.1"/>
</dbReference>
<dbReference type="CDD" id="cd03357">
    <property type="entry name" value="LbH_MAT_GAT"/>
    <property type="match status" value="1"/>
</dbReference>
<dbReference type="GO" id="GO:0008870">
    <property type="term" value="F:galactoside O-acetyltransferase activity"/>
    <property type="evidence" value="ECO:0007669"/>
    <property type="project" value="TreeGrafter"/>
</dbReference>
<organism evidence="7 8">
    <name type="scientific">Mammaliicoccus lentus</name>
    <name type="common">Staphylococcus lentus</name>
    <dbReference type="NCBI Taxonomy" id="42858"/>
    <lineage>
        <taxon>Bacteria</taxon>
        <taxon>Bacillati</taxon>
        <taxon>Bacillota</taxon>
        <taxon>Bacilli</taxon>
        <taxon>Bacillales</taxon>
        <taxon>Staphylococcaceae</taxon>
        <taxon>Mammaliicoccus</taxon>
    </lineage>
</organism>
<proteinExistence type="inferred from homology"/>
<comment type="similarity">
    <text evidence="1 5">Belongs to the transferase hexapeptide repeat family.</text>
</comment>
<keyword evidence="2 5" id="KW-0808">Transferase</keyword>
<dbReference type="PROSITE" id="PS00101">
    <property type="entry name" value="HEXAPEP_TRANSFERASES"/>
    <property type="match status" value="1"/>
</dbReference>
<dbReference type="InterPro" id="IPR001451">
    <property type="entry name" value="Hexapep"/>
</dbReference>
<dbReference type="Pfam" id="PF14602">
    <property type="entry name" value="Hexapep_2"/>
    <property type="match status" value="1"/>
</dbReference>
<name>A0AAX3W0Y6_MAMLE</name>
<keyword evidence="3" id="KW-0677">Repeat</keyword>
<dbReference type="SUPFAM" id="SSF51161">
    <property type="entry name" value="Trimeric LpxA-like enzymes"/>
    <property type="match status" value="1"/>
</dbReference>
<keyword evidence="4 5" id="KW-0012">Acyltransferase</keyword>
<dbReference type="Proteomes" id="UP001223261">
    <property type="component" value="Chromosome"/>
</dbReference>
<evidence type="ECO:0000313" key="7">
    <source>
        <dbReference type="EMBL" id="WHI58954.1"/>
    </source>
</evidence>
<protein>
    <recommendedName>
        <fullName evidence="5">Acetyltransferase</fullName>
        <ecNumber evidence="5">2.3.1.-</ecNumber>
    </recommendedName>
</protein>
<dbReference type="Pfam" id="PF00132">
    <property type="entry name" value="Hexapep"/>
    <property type="match status" value="1"/>
</dbReference>
<dbReference type="Pfam" id="PF12464">
    <property type="entry name" value="Mac"/>
    <property type="match status" value="1"/>
</dbReference>
<reference evidence="7" key="1">
    <citation type="journal article" date="2023" name="Antibiotics">
        <title>Prevalence and Molecular Characterization of Methicillin-Resistant Staphylococci (MRS) and Mammaliicocci (MRM) in Dromedary Camels from Algeria: First Detection of SCCmec-mecC Hybrid in Methicillin-Resistant Mammaliicoccus lentus.</title>
        <authorList>
            <person name="Belhout C."/>
            <person name="Boyen F."/>
            <person name="Vereecke N."/>
            <person name="Theuns S."/>
            <person name="Taibi N."/>
            <person name="Stegger M."/>
            <person name="de la Fe-Rodriguez P.Y."/>
            <person name="Bouayad L."/>
            <person name="Elgroud R."/>
            <person name="Butaye P."/>
        </authorList>
    </citation>
    <scope>NUCLEOTIDE SEQUENCE</scope>
    <source>
        <strain evidence="7">7048</strain>
    </source>
</reference>
<dbReference type="EMBL" id="CP118848">
    <property type="protein sequence ID" value="WHI58954.1"/>
    <property type="molecule type" value="Genomic_DNA"/>
</dbReference>
<gene>
    <name evidence="7" type="ORF">PYH69_09310</name>
</gene>
<dbReference type="InterPro" id="IPR024688">
    <property type="entry name" value="Mac_dom"/>
</dbReference>
<feature type="domain" description="Maltose/galactoside acetyltransferase" evidence="6">
    <location>
        <begin position="4"/>
        <end position="58"/>
    </location>
</feature>
<accession>A0AAX3W0Y6</accession>
<dbReference type="Gene3D" id="2.160.10.10">
    <property type="entry name" value="Hexapeptide repeat proteins"/>
    <property type="match status" value="1"/>
</dbReference>
<dbReference type="InterPro" id="IPR018357">
    <property type="entry name" value="Hexapep_transf_CS"/>
</dbReference>
<dbReference type="PANTHER" id="PTHR43017">
    <property type="entry name" value="GALACTOSIDE O-ACETYLTRANSFERASE"/>
    <property type="match status" value="1"/>
</dbReference>
<evidence type="ECO:0000313" key="8">
    <source>
        <dbReference type="Proteomes" id="UP001223261"/>
    </source>
</evidence>
<dbReference type="EC" id="2.3.1.-" evidence="5"/>
<dbReference type="AlphaFoldDB" id="A0AAX3W0Y6"/>
<evidence type="ECO:0000256" key="3">
    <source>
        <dbReference type="ARBA" id="ARBA00022737"/>
    </source>
</evidence>
<evidence type="ECO:0000259" key="6">
    <source>
        <dbReference type="SMART" id="SM01266"/>
    </source>
</evidence>